<dbReference type="Proteomes" id="UP000236316">
    <property type="component" value="Segment"/>
</dbReference>
<dbReference type="KEGG" id="vg:35381679"/>
<organism evidence="1">
    <name type="scientific">Orpheovirus IHUMI-LCC2</name>
    <dbReference type="NCBI Taxonomy" id="2023057"/>
    <lineage>
        <taxon>Viruses</taxon>
        <taxon>Varidnaviria</taxon>
        <taxon>Bamfordvirae</taxon>
        <taxon>Nucleocytoviricota</taxon>
        <taxon>Megaviricetes</taxon>
        <taxon>Pimascovirales</taxon>
        <taxon>Ocovirineae</taxon>
        <taxon>Orpheoviridae</taxon>
        <taxon>Alphaorpheovirus</taxon>
        <taxon>Alphaorpheovirus massiliense</taxon>
    </lineage>
</organism>
<keyword evidence="2" id="KW-1185">Reference proteome</keyword>
<evidence type="ECO:0000313" key="2">
    <source>
        <dbReference type="Proteomes" id="UP000236316"/>
    </source>
</evidence>
<proteinExistence type="predicted"/>
<dbReference type="RefSeq" id="YP_009449229.1">
    <property type="nucleotide sequence ID" value="NC_036594.1"/>
</dbReference>
<dbReference type="EMBL" id="LT906555">
    <property type="protein sequence ID" value="SNW62927.1"/>
    <property type="molecule type" value="Genomic_DNA"/>
</dbReference>
<evidence type="ECO:0000313" key="1">
    <source>
        <dbReference type="EMBL" id="SNW62927.1"/>
    </source>
</evidence>
<reference evidence="1" key="1">
    <citation type="submission" date="2017-08" db="EMBL/GenBank/DDBJ databases">
        <authorList>
            <consortium name="Urmite Genomes"/>
        </authorList>
    </citation>
    <scope>NUCLEOTIDE SEQUENCE [LARGE SCALE GENOMIC DNA]</scope>
    <source>
        <strain evidence="1">IHUMI-LCC2</strain>
    </source>
</reference>
<sequence length="167" mass="19003">MEYIYSTTISYGSRPTPTPITLPDHLYVPSLNQKYSDYTLEFTNTVSKLEKEISSYTSSLSSLPLDSPDYNVLHNKLQEATKELNSLQSSKAFSTAVSSCLPENDKLNGTNFTEYYSHEYKVYNLTVKVNAVVNGFFKIIKHECLPFCDELYSRQHLTNLLYSVLAP</sequence>
<protein>
    <submittedName>
        <fullName evidence="1">Intein C-terminal splicing region</fullName>
    </submittedName>
</protein>
<name>A0A2I2L5W9_9VIRU</name>
<dbReference type="InterPro" id="IPR030934">
    <property type="entry name" value="Intein_C"/>
</dbReference>
<accession>A0A2I2L5W9</accession>
<gene>
    <name evidence="1" type="ORF">ORPV_1023</name>
</gene>
<dbReference type="GeneID" id="35381679"/>
<dbReference type="PROSITE" id="PS50818">
    <property type="entry name" value="INTEIN_C_TER"/>
    <property type="match status" value="1"/>
</dbReference>